<evidence type="ECO:0000313" key="6">
    <source>
        <dbReference type="Proteomes" id="UP001596266"/>
    </source>
</evidence>
<dbReference type="Pfam" id="PF01551">
    <property type="entry name" value="Peptidase_M23"/>
    <property type="match status" value="1"/>
</dbReference>
<gene>
    <name evidence="5" type="ORF">ACFP57_04010</name>
</gene>
<keyword evidence="6" id="KW-1185">Reference proteome</keyword>
<dbReference type="EC" id="3.4.24.-" evidence="5"/>
<evidence type="ECO:0000259" key="4">
    <source>
        <dbReference type="Pfam" id="PF01551"/>
    </source>
</evidence>
<feature type="region of interest" description="Disordered" evidence="2">
    <location>
        <begin position="70"/>
        <end position="90"/>
    </location>
</feature>
<evidence type="ECO:0000256" key="1">
    <source>
        <dbReference type="SAM" id="Coils"/>
    </source>
</evidence>
<dbReference type="InterPro" id="IPR016047">
    <property type="entry name" value="M23ase_b-sheet_dom"/>
</dbReference>
<dbReference type="PANTHER" id="PTHR21666">
    <property type="entry name" value="PEPTIDASE-RELATED"/>
    <property type="match status" value="1"/>
</dbReference>
<feature type="region of interest" description="Disordered" evidence="2">
    <location>
        <begin position="104"/>
        <end position="132"/>
    </location>
</feature>
<accession>A0ABW1WYG5</accession>
<dbReference type="InterPro" id="IPR011055">
    <property type="entry name" value="Dup_hybrid_motif"/>
</dbReference>
<protein>
    <submittedName>
        <fullName evidence="5">M23 family metallopeptidase</fullName>
        <ecNumber evidence="5">3.4.24.-</ecNumber>
    </submittedName>
</protein>
<dbReference type="PANTHER" id="PTHR21666:SF270">
    <property type="entry name" value="MUREIN HYDROLASE ACTIVATOR ENVC"/>
    <property type="match status" value="1"/>
</dbReference>
<reference evidence="6" key="1">
    <citation type="journal article" date="2019" name="Int. J. Syst. Evol. Microbiol.">
        <title>The Global Catalogue of Microorganisms (GCM) 10K type strain sequencing project: providing services to taxonomists for standard genome sequencing and annotation.</title>
        <authorList>
            <consortium name="The Broad Institute Genomics Platform"/>
            <consortium name="The Broad Institute Genome Sequencing Center for Infectious Disease"/>
            <person name="Wu L."/>
            <person name="Ma J."/>
        </authorList>
    </citation>
    <scope>NUCLEOTIDE SEQUENCE [LARGE SCALE GENOMIC DNA]</scope>
    <source>
        <strain evidence="6">CGMCC 1.15277</strain>
    </source>
</reference>
<feature type="compositionally biased region" description="Polar residues" evidence="2">
    <location>
        <begin position="106"/>
        <end position="116"/>
    </location>
</feature>
<keyword evidence="1" id="KW-0175">Coiled coil</keyword>
<keyword evidence="5" id="KW-0378">Hydrolase</keyword>
<comment type="caution">
    <text evidence="5">The sequence shown here is derived from an EMBL/GenBank/DDBJ whole genome shotgun (WGS) entry which is preliminary data.</text>
</comment>
<name>A0ABW1WYG5_9ACTN</name>
<feature type="coiled-coil region" evidence="1">
    <location>
        <begin position="182"/>
        <end position="209"/>
    </location>
</feature>
<evidence type="ECO:0000256" key="2">
    <source>
        <dbReference type="SAM" id="MobiDB-lite"/>
    </source>
</evidence>
<organism evidence="5 6">
    <name type="scientific">Luteococcus sanguinis</name>
    <dbReference type="NCBI Taxonomy" id="174038"/>
    <lineage>
        <taxon>Bacteria</taxon>
        <taxon>Bacillati</taxon>
        <taxon>Actinomycetota</taxon>
        <taxon>Actinomycetes</taxon>
        <taxon>Propionibacteriales</taxon>
        <taxon>Propionibacteriaceae</taxon>
        <taxon>Luteococcus</taxon>
    </lineage>
</organism>
<dbReference type="InterPro" id="IPR050570">
    <property type="entry name" value="Cell_wall_metabolism_enzyme"/>
</dbReference>
<feature type="transmembrane region" description="Helical" evidence="3">
    <location>
        <begin position="47"/>
        <end position="68"/>
    </location>
</feature>
<evidence type="ECO:0000313" key="5">
    <source>
        <dbReference type="EMBL" id="MFC6396155.1"/>
    </source>
</evidence>
<dbReference type="Gene3D" id="2.70.70.10">
    <property type="entry name" value="Glucose Permease (Domain IIA)"/>
    <property type="match status" value="1"/>
</dbReference>
<keyword evidence="3" id="KW-1133">Transmembrane helix</keyword>
<proteinExistence type="predicted"/>
<dbReference type="GO" id="GO:0016787">
    <property type="term" value="F:hydrolase activity"/>
    <property type="evidence" value="ECO:0007669"/>
    <property type="project" value="UniProtKB-KW"/>
</dbReference>
<evidence type="ECO:0000256" key="3">
    <source>
        <dbReference type="SAM" id="Phobius"/>
    </source>
</evidence>
<dbReference type="EMBL" id="JBHSUA010000009">
    <property type="protein sequence ID" value="MFC6396155.1"/>
    <property type="molecule type" value="Genomic_DNA"/>
</dbReference>
<keyword evidence="3" id="KW-0472">Membrane</keyword>
<dbReference type="RefSeq" id="WP_343885224.1">
    <property type="nucleotide sequence ID" value="NZ_BAAAKI010000004.1"/>
</dbReference>
<dbReference type="SUPFAM" id="SSF51261">
    <property type="entry name" value="Duplicated hybrid motif"/>
    <property type="match status" value="1"/>
</dbReference>
<dbReference type="Proteomes" id="UP001596266">
    <property type="component" value="Unassembled WGS sequence"/>
</dbReference>
<sequence>MALTPFRRTRARRALEVTPAEDDLDFDSVEDTAEADDRPSSVVRSGIAALAVSALGLAVVGGVVMAAGPSSDKVDTASISTDRNHSDITKAIPAPQALTLDEQAQARANSTKTVKQGSGGLTAFNGRSTTSRSAARTELAKAITAQVASQRETTMDDVNKIIVQTATDAGATARGDQLGVDLEKVKAEAKRIAAEKKKAEALLKKQATEAAKSGNAAPTSAAVDSSAIISSGGGTTPMASGSYSVGASWGQYGSWSRWHTGQDFPAPVGTPIRAVADGVVSTNCGGCQGWAGSDVVMVHHANGGTTLYAHMGSKTVSAGQVVKAGQIIGYVGMKGRTFGPHLHFEYYPAGTTPGDVYSTSNPVAFLLSIGVHV</sequence>
<feature type="domain" description="M23ase beta-sheet core" evidence="4">
    <location>
        <begin position="259"/>
        <end position="350"/>
    </location>
</feature>
<dbReference type="CDD" id="cd12797">
    <property type="entry name" value="M23_peptidase"/>
    <property type="match status" value="1"/>
</dbReference>
<keyword evidence="3" id="KW-0812">Transmembrane</keyword>